<evidence type="ECO:0000256" key="1">
    <source>
        <dbReference type="ARBA" id="ARBA00004123"/>
    </source>
</evidence>
<sequence>MPGSPIKPSSDLQPSRAALAFHDATHGPALPPYDEELPLNANPKQHHRILKRRAARQRLAEQQRLAQQLHSQSGGRRQYNLESILSLGQAGLFGWSNSNVDSKEVIGIKSWQQALGPSVSFDTMNPRFSHNDKTSKKNIGDDGGNDRDKNGSAEELVTPASEATQIASDEAGRDLKVSQNAIDTVSIRSSPTVAMAHEMMLSTLDNETRMARDESEHDSAEPSPDPWPIQKSFPGSNMAMLVGYKLTRATIYSWANEATTEASHSLSVPSATLNDPTSSSTDDNNVEASGGQSGNASDNTHTSETGSRTISDSGRGSGSSRVYRKHPRKIQDGNDGSDGSSGDRDRPKRYRATGKTTKVSLNKPRFLCIYEAYHREQPDALGVPGLHCHRGSEEETERGFSTFKSVRAHIQRYHSPSQRCNNCWKTFRRGGELTVHLEQHGCAPRQSPPYMMSSPTEQKFTQKRFSGPNEDRWWDLFRLLIPQSDTCGLDILKNMYSPYIKPYQNRPEKNQVSQLTVFMGQATQSAPGAPESRDNFTQFDVTLDFYHPIYSMNTDLSSHSEGLLPITSDVFEIPTNLLSGGNMAGPVTQDTCPVYHLSKNGATAGSIISEATSKSTLNNKRLKARIIQLETQLSNRTSLDRKLMKDMMLDVGEVQKILEGIIDDPDNLTSETFEKVLKASEIATKLKDQFSRRLEYGKMEMETNVEGAV</sequence>
<evidence type="ECO:0000256" key="4">
    <source>
        <dbReference type="ARBA" id="ARBA00023163"/>
    </source>
</evidence>
<evidence type="ECO:0000256" key="3">
    <source>
        <dbReference type="ARBA" id="ARBA00023125"/>
    </source>
</evidence>
<evidence type="ECO:0000313" key="10">
    <source>
        <dbReference type="Proteomes" id="UP001408356"/>
    </source>
</evidence>
<accession>A0ABR2VC11</accession>
<keyword evidence="2" id="KW-0805">Transcription regulation</keyword>
<dbReference type="PROSITE" id="PS00028">
    <property type="entry name" value="ZINC_FINGER_C2H2_1"/>
    <property type="match status" value="1"/>
</dbReference>
<keyword evidence="6" id="KW-0863">Zinc-finger</keyword>
<evidence type="ECO:0000256" key="7">
    <source>
        <dbReference type="SAM" id="MobiDB-lite"/>
    </source>
</evidence>
<evidence type="ECO:0000256" key="6">
    <source>
        <dbReference type="PROSITE-ProRule" id="PRU00042"/>
    </source>
</evidence>
<feature type="domain" description="C2H2-type" evidence="8">
    <location>
        <begin position="418"/>
        <end position="440"/>
    </location>
</feature>
<dbReference type="InterPro" id="IPR001289">
    <property type="entry name" value="NFYA"/>
</dbReference>
<feature type="region of interest" description="Disordered" evidence="7">
    <location>
        <begin position="208"/>
        <end position="234"/>
    </location>
</feature>
<protein>
    <submittedName>
        <fullName evidence="9">C2H2-type domain-containing protein</fullName>
    </submittedName>
</protein>
<comment type="subcellular location">
    <subcellularLocation>
        <location evidence="1">Nucleus</location>
    </subcellularLocation>
</comment>
<feature type="compositionally biased region" description="Basic and acidic residues" evidence="7">
    <location>
        <begin position="129"/>
        <end position="152"/>
    </location>
</feature>
<evidence type="ECO:0000256" key="2">
    <source>
        <dbReference type="ARBA" id="ARBA00023015"/>
    </source>
</evidence>
<keyword evidence="5" id="KW-0539">Nucleus</keyword>
<reference evidence="9 10" key="1">
    <citation type="journal article" date="2024" name="J. Plant Pathol.">
        <title>Sequence and assembly of the genome of Seiridium unicorne, isolate CBS 538.82, causal agent of cypress canker disease.</title>
        <authorList>
            <person name="Scali E."/>
            <person name="Rocca G.D."/>
            <person name="Danti R."/>
            <person name="Garbelotto M."/>
            <person name="Barberini S."/>
            <person name="Baroncelli R."/>
            <person name="Emiliani G."/>
        </authorList>
    </citation>
    <scope>NUCLEOTIDE SEQUENCE [LARGE SCALE GENOMIC DNA]</scope>
    <source>
        <strain evidence="9 10">BM-138-508</strain>
    </source>
</reference>
<gene>
    <name evidence="9" type="ORF">SUNI508_13671</name>
</gene>
<feature type="compositionally biased region" description="Low complexity" evidence="7">
    <location>
        <begin position="306"/>
        <end position="321"/>
    </location>
</feature>
<dbReference type="InterPro" id="IPR013087">
    <property type="entry name" value="Znf_C2H2_type"/>
</dbReference>
<evidence type="ECO:0000259" key="8">
    <source>
        <dbReference type="PROSITE" id="PS50157"/>
    </source>
</evidence>
<keyword evidence="3" id="KW-0238">DNA-binding</keyword>
<comment type="caution">
    <text evidence="9">The sequence shown here is derived from an EMBL/GenBank/DDBJ whole genome shotgun (WGS) entry which is preliminary data.</text>
</comment>
<dbReference type="PROSITE" id="PS50157">
    <property type="entry name" value="ZINC_FINGER_C2H2_2"/>
    <property type="match status" value="1"/>
</dbReference>
<proteinExistence type="predicted"/>
<keyword evidence="4" id="KW-0804">Transcription</keyword>
<feature type="compositionally biased region" description="Basic and acidic residues" evidence="7">
    <location>
        <begin position="208"/>
        <end position="220"/>
    </location>
</feature>
<organism evidence="9 10">
    <name type="scientific">Seiridium unicorne</name>
    <dbReference type="NCBI Taxonomy" id="138068"/>
    <lineage>
        <taxon>Eukaryota</taxon>
        <taxon>Fungi</taxon>
        <taxon>Dikarya</taxon>
        <taxon>Ascomycota</taxon>
        <taxon>Pezizomycotina</taxon>
        <taxon>Sordariomycetes</taxon>
        <taxon>Xylariomycetidae</taxon>
        <taxon>Amphisphaeriales</taxon>
        <taxon>Sporocadaceae</taxon>
        <taxon>Seiridium</taxon>
    </lineage>
</organism>
<dbReference type="EMBL" id="JARVKF010000040">
    <property type="protein sequence ID" value="KAK9424389.1"/>
    <property type="molecule type" value="Genomic_DNA"/>
</dbReference>
<keyword evidence="6" id="KW-0862">Zinc</keyword>
<feature type="compositionally biased region" description="Polar residues" evidence="7">
    <location>
        <begin position="294"/>
        <end position="305"/>
    </location>
</feature>
<evidence type="ECO:0000313" key="9">
    <source>
        <dbReference type="EMBL" id="KAK9424389.1"/>
    </source>
</evidence>
<evidence type="ECO:0000256" key="5">
    <source>
        <dbReference type="ARBA" id="ARBA00023242"/>
    </source>
</evidence>
<keyword evidence="6" id="KW-0479">Metal-binding</keyword>
<name>A0ABR2VC11_9PEZI</name>
<feature type="region of interest" description="Disordered" evidence="7">
    <location>
        <begin position="122"/>
        <end position="172"/>
    </location>
</feature>
<feature type="compositionally biased region" description="Polar residues" evidence="7">
    <location>
        <begin position="261"/>
        <end position="287"/>
    </location>
</feature>
<dbReference type="Gene3D" id="6.10.250.2430">
    <property type="match status" value="1"/>
</dbReference>
<dbReference type="Proteomes" id="UP001408356">
    <property type="component" value="Unassembled WGS sequence"/>
</dbReference>
<dbReference type="PROSITE" id="PS51152">
    <property type="entry name" value="NFYA_HAP2_2"/>
    <property type="match status" value="1"/>
</dbReference>
<keyword evidence="10" id="KW-1185">Reference proteome</keyword>
<feature type="region of interest" description="Disordered" evidence="7">
    <location>
        <begin position="261"/>
        <end position="357"/>
    </location>
</feature>